<feature type="compositionally biased region" description="Basic and acidic residues" evidence="1">
    <location>
        <begin position="111"/>
        <end position="125"/>
    </location>
</feature>
<dbReference type="PANTHER" id="PTHR14465:SF0">
    <property type="entry name" value="IQ DOMAIN-CONTAINING PROTEIN H"/>
    <property type="match status" value="1"/>
</dbReference>
<gene>
    <name evidence="2" type="ORF">H671_4g12898</name>
</gene>
<dbReference type="Proteomes" id="UP000030759">
    <property type="component" value="Unassembled WGS sequence"/>
</dbReference>
<proteinExistence type="predicted"/>
<feature type="region of interest" description="Disordered" evidence="1">
    <location>
        <begin position="95"/>
        <end position="132"/>
    </location>
</feature>
<reference evidence="3" key="1">
    <citation type="journal article" date="2013" name="Nat. Biotechnol.">
        <title>Chinese hamster genome sequenced from sorted chromosomes.</title>
        <authorList>
            <person name="Brinkrolf K."/>
            <person name="Rupp O."/>
            <person name="Laux H."/>
            <person name="Kollin F."/>
            <person name="Ernst W."/>
            <person name="Linke B."/>
            <person name="Kofler R."/>
            <person name="Romand S."/>
            <person name="Hesse F."/>
            <person name="Budach W.E."/>
            <person name="Galosy S."/>
            <person name="Muller D."/>
            <person name="Noll T."/>
            <person name="Wienberg J."/>
            <person name="Jostock T."/>
            <person name="Leonard M."/>
            <person name="Grillari J."/>
            <person name="Tauch A."/>
            <person name="Goesmann A."/>
            <person name="Helk B."/>
            <person name="Mott J.E."/>
            <person name="Puhler A."/>
            <person name="Borth N."/>
        </authorList>
    </citation>
    <scope>NUCLEOTIDE SEQUENCE [LARGE SCALE GENOMIC DNA]</scope>
    <source>
        <strain evidence="3">17A/GY</strain>
    </source>
</reference>
<dbReference type="PANTHER" id="PTHR14465">
    <property type="entry name" value="IQ DOMAIN-CONTAINING PROTEIN H"/>
    <property type="match status" value="1"/>
</dbReference>
<sequence>MTELNVKIMQDPENTHHRAAMKENYGVSLPYINQRKAHEKVHRLVKGSTISSLSVLPPSHRTDPHFIPIPVLPKDASKGILSMIQRGLIPPTARITFQNPPIKPQAVPLHSFDEPRRISTEGERQKAKRKRR</sequence>
<organism evidence="2 3">
    <name type="scientific">Cricetulus griseus</name>
    <name type="common">Chinese hamster</name>
    <name type="synonym">Cricetulus barabensis griseus</name>
    <dbReference type="NCBI Taxonomy" id="10029"/>
    <lineage>
        <taxon>Eukaryota</taxon>
        <taxon>Metazoa</taxon>
        <taxon>Chordata</taxon>
        <taxon>Craniata</taxon>
        <taxon>Vertebrata</taxon>
        <taxon>Euteleostomi</taxon>
        <taxon>Mammalia</taxon>
        <taxon>Eutheria</taxon>
        <taxon>Euarchontoglires</taxon>
        <taxon>Glires</taxon>
        <taxon>Rodentia</taxon>
        <taxon>Myomorpha</taxon>
        <taxon>Muroidea</taxon>
        <taxon>Cricetidae</taxon>
        <taxon>Cricetinae</taxon>
        <taxon>Cricetulus</taxon>
    </lineage>
</organism>
<dbReference type="InterPro" id="IPR038752">
    <property type="entry name" value="IQCH"/>
</dbReference>
<evidence type="ECO:0000313" key="3">
    <source>
        <dbReference type="Proteomes" id="UP000030759"/>
    </source>
</evidence>
<dbReference type="EMBL" id="KE675576">
    <property type="protein sequence ID" value="ERE75118.1"/>
    <property type="molecule type" value="Genomic_DNA"/>
</dbReference>
<evidence type="ECO:0000256" key="1">
    <source>
        <dbReference type="SAM" id="MobiDB-lite"/>
    </source>
</evidence>
<evidence type="ECO:0000313" key="2">
    <source>
        <dbReference type="EMBL" id="ERE75118.1"/>
    </source>
</evidence>
<name>A0A061I1V6_CRIGR</name>
<dbReference type="AlphaFoldDB" id="A0A061I1V6"/>
<accession>A0A061I1V6</accession>
<protein>
    <submittedName>
        <fullName evidence="2">IQ domain-containing protein H</fullName>
    </submittedName>
</protein>